<dbReference type="PANTHER" id="PTHR43096">
    <property type="entry name" value="DNAJ HOMOLOG 1, MITOCHONDRIAL-RELATED"/>
    <property type="match status" value="1"/>
</dbReference>
<dbReference type="CDD" id="cd06257">
    <property type="entry name" value="DnaJ"/>
    <property type="match status" value="1"/>
</dbReference>
<dbReference type="SUPFAM" id="SSF46565">
    <property type="entry name" value="Chaperone J-domain"/>
    <property type="match status" value="1"/>
</dbReference>
<dbReference type="InterPro" id="IPR012724">
    <property type="entry name" value="DnaJ"/>
</dbReference>
<dbReference type="InterPro" id="IPR008971">
    <property type="entry name" value="HSP40/DnaJ_pept-bd"/>
</dbReference>
<keyword evidence="9 11" id="KW-0346">Stress response</keyword>
<dbReference type="Pfam" id="PF00226">
    <property type="entry name" value="DnaJ"/>
    <property type="match status" value="1"/>
</dbReference>
<evidence type="ECO:0000256" key="11">
    <source>
        <dbReference type="HAMAP-Rule" id="MF_01152"/>
    </source>
</evidence>
<keyword evidence="7 11" id="KW-0863">Zinc-finger</keyword>
<organism evidence="17 18">
    <name type="scientific">Methanothrix harundinacea</name>
    <dbReference type="NCBI Taxonomy" id="301375"/>
    <lineage>
        <taxon>Archaea</taxon>
        <taxon>Methanobacteriati</taxon>
        <taxon>Methanobacteriota</taxon>
        <taxon>Stenosarchaea group</taxon>
        <taxon>Methanomicrobia</taxon>
        <taxon>Methanotrichales</taxon>
        <taxon>Methanotrichaceae</taxon>
        <taxon>Methanothrix</taxon>
    </lineage>
</organism>
<feature type="binding site" evidence="11">
    <location>
        <position position="202"/>
    </location>
    <ligand>
        <name>Zn(2+)</name>
        <dbReference type="ChEBI" id="CHEBI:29105"/>
        <label>2</label>
    </ligand>
</feature>
<feature type="binding site" evidence="11">
    <location>
        <position position="205"/>
    </location>
    <ligand>
        <name>Zn(2+)</name>
        <dbReference type="ChEBI" id="CHEBI:29105"/>
        <label>2</label>
    </ligand>
</feature>
<dbReference type="Gene3D" id="2.60.260.20">
    <property type="entry name" value="Urease metallochaperone UreE, N-terminal domain"/>
    <property type="match status" value="2"/>
</dbReference>
<keyword evidence="3 11" id="KW-0963">Cytoplasm</keyword>
<comment type="function">
    <text evidence="11">Participates actively in the response to hyperosmotic and heat shock by preventing the aggregation of stress-denatured proteins and by disaggregating proteins, also in an autonomous, DnaK-independent fashion. Unfolded proteins bind initially to DnaJ; upon interaction with the DnaJ-bound protein, DnaK hydrolyzes its bound ATP, resulting in the formation of a stable complex. GrpE releases ADP from DnaK; ATP binding to DnaK triggers the release of the substrate protein, thus completing the reaction cycle. Several rounds of ATP-dependent interactions between DnaJ, DnaK and GrpE are required for fully efficient folding. Also involved, together with DnaK and GrpE, in the DNA replication of plasmids through activation of initiation proteins.</text>
</comment>
<feature type="binding site" evidence="11">
    <location>
        <position position="219"/>
    </location>
    <ligand>
        <name>Zn(2+)</name>
        <dbReference type="ChEBI" id="CHEBI:29105"/>
        <label>1</label>
    </ligand>
</feature>
<evidence type="ECO:0000313" key="19">
    <source>
        <dbReference type="Proteomes" id="UP000057043"/>
    </source>
</evidence>
<evidence type="ECO:0000313" key="18">
    <source>
        <dbReference type="Proteomes" id="UP000053961"/>
    </source>
</evidence>
<dbReference type="AlphaFoldDB" id="A0A117MD71"/>
<evidence type="ECO:0000256" key="10">
    <source>
        <dbReference type="ARBA" id="ARBA00023186"/>
    </source>
</evidence>
<dbReference type="PATRIC" id="fig|301375.6.peg.1014"/>
<keyword evidence="6 11" id="KW-0677">Repeat</keyword>
<dbReference type="GO" id="GO:0006260">
    <property type="term" value="P:DNA replication"/>
    <property type="evidence" value="ECO:0007669"/>
    <property type="project" value="UniProtKB-KW"/>
</dbReference>
<dbReference type="GO" id="GO:0051082">
    <property type="term" value="F:unfolded protein binding"/>
    <property type="evidence" value="ECO:0007669"/>
    <property type="project" value="UniProtKB-UniRule"/>
</dbReference>
<keyword evidence="10 11" id="KW-0143">Chaperone</keyword>
<comment type="cofactor">
    <cofactor evidence="11">
        <name>Zn(2+)</name>
        <dbReference type="ChEBI" id="CHEBI:29105"/>
    </cofactor>
    <text evidence="11">Binds 2 Zn(2+) ions per monomer.</text>
</comment>
<dbReference type="NCBIfam" id="TIGR02349">
    <property type="entry name" value="DnaJ_bact"/>
    <property type="match status" value="1"/>
</dbReference>
<comment type="domain">
    <text evidence="11">The J domain is necessary and sufficient to stimulate DnaK ATPase activity. Zinc center 1 plays an important role in the autonomous, DnaK-independent chaperone activity of DnaJ. Zinc center 2 is essential for interaction with DnaK and for DnaJ activity.</text>
</comment>
<evidence type="ECO:0000256" key="2">
    <source>
        <dbReference type="ARBA" id="ARBA00011738"/>
    </source>
</evidence>
<reference evidence="17" key="1">
    <citation type="journal article" date="2015" name="MBio">
        <title>Genome-resolved metagenomic analysis reveals roles for candidate phyla and other microbial community members in biogeochemical transformations in oil reservoirs.</title>
        <authorList>
            <person name="Hu P."/>
            <person name="Tom L."/>
            <person name="Singh A."/>
            <person name="Thomas B.C."/>
            <person name="Baker B.J."/>
            <person name="Piceno Y.M."/>
            <person name="Andersen G.L."/>
            <person name="Banfield J.F."/>
        </authorList>
    </citation>
    <scope>NUCLEOTIDE SEQUENCE [LARGE SCALE GENOMIC DNA]</scope>
    <source>
        <strain evidence="17">56_747</strain>
    </source>
</reference>
<dbReference type="InterPro" id="IPR036410">
    <property type="entry name" value="HSP_DnaJ_Cys-rich_dom_sf"/>
</dbReference>
<dbReference type="Pfam" id="PF00684">
    <property type="entry name" value="DnaJ_CXXCXGXG"/>
    <property type="match status" value="1"/>
</dbReference>
<dbReference type="HAMAP" id="MF_01152">
    <property type="entry name" value="DnaJ"/>
    <property type="match status" value="1"/>
</dbReference>
<keyword evidence="5 11" id="KW-0479">Metal-binding</keyword>
<gene>
    <name evidence="11" type="primary">dnaJ</name>
    <name evidence="16" type="ORF">XD72_1067</name>
    <name evidence="17" type="ORF">XE07_0016</name>
</gene>
<evidence type="ECO:0000259" key="14">
    <source>
        <dbReference type="PROSITE" id="PS50076"/>
    </source>
</evidence>
<evidence type="ECO:0000256" key="1">
    <source>
        <dbReference type="ARBA" id="ARBA00004496"/>
    </source>
</evidence>
<evidence type="ECO:0000256" key="8">
    <source>
        <dbReference type="ARBA" id="ARBA00022833"/>
    </source>
</evidence>
<evidence type="ECO:0000256" key="9">
    <source>
        <dbReference type="ARBA" id="ARBA00023016"/>
    </source>
</evidence>
<dbReference type="GO" id="GO:0031072">
    <property type="term" value="F:heat shock protein binding"/>
    <property type="evidence" value="ECO:0007669"/>
    <property type="project" value="InterPro"/>
</dbReference>
<comment type="subcellular location">
    <subcellularLocation>
        <location evidence="1 11">Cytoplasm</location>
    </subcellularLocation>
</comment>
<dbReference type="EMBL" id="LGHB01000001">
    <property type="protein sequence ID" value="KUK97602.1"/>
    <property type="molecule type" value="Genomic_DNA"/>
</dbReference>
<proteinExistence type="inferred from homology"/>
<dbReference type="Pfam" id="PF01556">
    <property type="entry name" value="DnaJ_C"/>
    <property type="match status" value="1"/>
</dbReference>
<dbReference type="GO" id="GO:0005524">
    <property type="term" value="F:ATP binding"/>
    <property type="evidence" value="ECO:0007669"/>
    <property type="project" value="InterPro"/>
</dbReference>
<comment type="subunit">
    <text evidence="2 11">Homodimer.</text>
</comment>
<dbReference type="CDD" id="cd10747">
    <property type="entry name" value="DnaJ_C"/>
    <property type="match status" value="1"/>
</dbReference>
<feature type="domain" description="CR-type" evidence="15">
    <location>
        <begin position="146"/>
        <end position="228"/>
    </location>
</feature>
<feature type="repeat" description="CXXCXGXG motif" evidence="11">
    <location>
        <begin position="216"/>
        <end position="223"/>
    </location>
</feature>
<comment type="caution">
    <text evidence="17">The sequence shown here is derived from an EMBL/GenBank/DDBJ whole genome shotgun (WGS) entry which is preliminary data.</text>
</comment>
<dbReference type="SUPFAM" id="SSF49493">
    <property type="entry name" value="HSP40/DnaJ peptide-binding domain"/>
    <property type="match status" value="2"/>
</dbReference>
<feature type="zinc finger region" description="CR-type" evidence="12">
    <location>
        <begin position="146"/>
        <end position="228"/>
    </location>
</feature>
<dbReference type="SMART" id="SM00271">
    <property type="entry name" value="DnaJ"/>
    <property type="match status" value="1"/>
</dbReference>
<dbReference type="FunFam" id="1.10.287.110:FF:000031">
    <property type="entry name" value="Molecular chaperone DnaJ"/>
    <property type="match status" value="1"/>
</dbReference>
<evidence type="ECO:0000313" key="16">
    <source>
        <dbReference type="EMBL" id="KUK44527.1"/>
    </source>
</evidence>
<protein>
    <recommendedName>
        <fullName evidence="11">Chaperone protein DnaJ</fullName>
    </recommendedName>
</protein>
<dbReference type="NCBIfam" id="NF008035">
    <property type="entry name" value="PRK10767.1"/>
    <property type="match status" value="1"/>
</dbReference>
<accession>A0A117MD71</accession>
<dbReference type="GO" id="GO:0042026">
    <property type="term" value="P:protein refolding"/>
    <property type="evidence" value="ECO:0007669"/>
    <property type="project" value="TreeGrafter"/>
</dbReference>
<dbReference type="FunFam" id="2.10.230.10:FF:000002">
    <property type="entry name" value="Molecular chaperone DnaJ"/>
    <property type="match status" value="1"/>
</dbReference>
<dbReference type="GO" id="GO:0009408">
    <property type="term" value="P:response to heat"/>
    <property type="evidence" value="ECO:0007669"/>
    <property type="project" value="InterPro"/>
</dbReference>
<dbReference type="FunFam" id="2.60.260.20:FF:000004">
    <property type="entry name" value="Molecular chaperone DnaJ"/>
    <property type="match status" value="1"/>
</dbReference>
<evidence type="ECO:0000256" key="5">
    <source>
        <dbReference type="ARBA" id="ARBA00022723"/>
    </source>
</evidence>
<feature type="repeat" description="CXXCXGXG motif" evidence="11">
    <location>
        <begin position="159"/>
        <end position="166"/>
    </location>
</feature>
<dbReference type="CDD" id="cd10719">
    <property type="entry name" value="DnaJ_zf"/>
    <property type="match status" value="1"/>
</dbReference>
<feature type="repeat" description="CXXCXGXG motif" evidence="11">
    <location>
        <begin position="176"/>
        <end position="183"/>
    </location>
</feature>
<evidence type="ECO:0000313" key="17">
    <source>
        <dbReference type="EMBL" id="KUK97602.1"/>
    </source>
</evidence>
<feature type="binding site" evidence="11">
    <location>
        <position position="179"/>
    </location>
    <ligand>
        <name>Zn(2+)</name>
        <dbReference type="ChEBI" id="CHEBI:29105"/>
        <label>2</label>
    </ligand>
</feature>
<name>A0A117MD71_9EURY</name>
<feature type="binding site" evidence="11">
    <location>
        <position position="216"/>
    </location>
    <ligand>
        <name>Zn(2+)</name>
        <dbReference type="ChEBI" id="CHEBI:29105"/>
        <label>1</label>
    </ligand>
</feature>
<evidence type="ECO:0000256" key="6">
    <source>
        <dbReference type="ARBA" id="ARBA00022737"/>
    </source>
</evidence>
<dbReference type="EMBL" id="LGFT01000022">
    <property type="protein sequence ID" value="KUK44527.1"/>
    <property type="molecule type" value="Genomic_DNA"/>
</dbReference>
<dbReference type="Proteomes" id="UP000057043">
    <property type="component" value="Unassembled WGS sequence"/>
</dbReference>
<evidence type="ECO:0000259" key="15">
    <source>
        <dbReference type="PROSITE" id="PS51188"/>
    </source>
</evidence>
<sequence>MAGNKRDYYEVLGVGKEADPKEIKSAYRKLALKYHPDQSQEPDAEERFKEISEAYAVLSDPDKRKQYDQFGHAGIDGRYSQEDIFRGVDFEDLLRGFGFGGGGGFGGGSIFDLFFGGGGRGGRRGPARGRDLRYDLAMTLEEVATGLETSIEVPRMEKCPTCNGMGAKPGTSPQTCDQCGGSGQTTRVQNTPFGQMMTSTTCSKCGGRGQIVSDPCTECRGSGRVRKNRTISVKIPAGVETGQHLRLGGQGEASPDPGGESGDLYVFVNVRPHPLFKRADDDLLYESPLTITQAALGTELEVPTLDGKRARVKIPAGTQSGSVFRLKGKGIPRLHGFGGTGDMHVRVNVKTPTGLSGRQRELLEELAAEFGEGKKEAKVKEAEGAKKKERPPSDKKEKGFIGKIVDEVKGAVQ</sequence>
<dbReference type="SUPFAM" id="SSF57938">
    <property type="entry name" value="DnaJ/Hsp40 cysteine-rich domain"/>
    <property type="match status" value="1"/>
</dbReference>
<feature type="region of interest" description="Disordered" evidence="13">
    <location>
        <begin position="373"/>
        <end position="401"/>
    </location>
</feature>
<dbReference type="InterPro" id="IPR001305">
    <property type="entry name" value="HSP_DnaJ_Cys-rich_dom"/>
</dbReference>
<dbReference type="PROSITE" id="PS51188">
    <property type="entry name" value="ZF_CR"/>
    <property type="match status" value="1"/>
</dbReference>
<dbReference type="PROSITE" id="PS00636">
    <property type="entry name" value="DNAJ_1"/>
    <property type="match status" value="1"/>
</dbReference>
<dbReference type="GO" id="GO:0008270">
    <property type="term" value="F:zinc ion binding"/>
    <property type="evidence" value="ECO:0007669"/>
    <property type="project" value="UniProtKB-UniRule"/>
</dbReference>
<evidence type="ECO:0000256" key="7">
    <source>
        <dbReference type="ARBA" id="ARBA00022771"/>
    </source>
</evidence>
<evidence type="ECO:0000256" key="13">
    <source>
        <dbReference type="SAM" id="MobiDB-lite"/>
    </source>
</evidence>
<feature type="repeat" description="CXXCXGXG motif" evidence="11">
    <location>
        <begin position="202"/>
        <end position="209"/>
    </location>
</feature>
<feature type="binding site" evidence="11">
    <location>
        <position position="176"/>
    </location>
    <ligand>
        <name>Zn(2+)</name>
        <dbReference type="ChEBI" id="CHEBI:29105"/>
        <label>2</label>
    </ligand>
</feature>
<evidence type="ECO:0000256" key="4">
    <source>
        <dbReference type="ARBA" id="ARBA00022705"/>
    </source>
</evidence>
<dbReference type="InterPro" id="IPR002939">
    <property type="entry name" value="DnaJ_C"/>
</dbReference>
<dbReference type="InterPro" id="IPR001623">
    <property type="entry name" value="DnaJ_domain"/>
</dbReference>
<feature type="domain" description="J" evidence="14">
    <location>
        <begin position="7"/>
        <end position="71"/>
    </location>
</feature>
<evidence type="ECO:0000256" key="12">
    <source>
        <dbReference type="PROSITE-ProRule" id="PRU00546"/>
    </source>
</evidence>
<reference evidence="18 19" key="2">
    <citation type="journal article" date="2015" name="MBio">
        <title>Genome-Resolved Metagenomic Analysis Reveals Roles for Candidate Phyla and Other Microbial Community Members in Biogeochemical Transformations in Oil Reservoirs.</title>
        <authorList>
            <person name="Hu P."/>
            <person name="Tom L."/>
            <person name="Singh A."/>
            <person name="Thomas B.C."/>
            <person name="Baker B.J."/>
            <person name="Piceno Y.M."/>
            <person name="Andersen G.L."/>
            <person name="Banfield J.F."/>
        </authorList>
    </citation>
    <scope>NUCLEOTIDE SEQUENCE [LARGE SCALE GENOMIC DNA]</scope>
    <source>
        <strain evidence="16">57_489</strain>
    </source>
</reference>
<dbReference type="PRINTS" id="PR00625">
    <property type="entry name" value="JDOMAIN"/>
</dbReference>
<dbReference type="Gene3D" id="2.10.230.10">
    <property type="entry name" value="Heat shock protein DnaJ, cysteine-rich domain"/>
    <property type="match status" value="1"/>
</dbReference>
<dbReference type="GO" id="GO:0005737">
    <property type="term" value="C:cytoplasm"/>
    <property type="evidence" value="ECO:0007669"/>
    <property type="project" value="UniProtKB-SubCell"/>
</dbReference>
<dbReference type="Gene3D" id="1.10.287.110">
    <property type="entry name" value="DnaJ domain"/>
    <property type="match status" value="1"/>
</dbReference>
<dbReference type="Proteomes" id="UP000053961">
    <property type="component" value="Unassembled WGS sequence"/>
</dbReference>
<feature type="binding site" evidence="11">
    <location>
        <position position="159"/>
    </location>
    <ligand>
        <name>Zn(2+)</name>
        <dbReference type="ChEBI" id="CHEBI:29105"/>
        <label>1</label>
    </ligand>
</feature>
<dbReference type="PROSITE" id="PS50076">
    <property type="entry name" value="DNAJ_2"/>
    <property type="match status" value="1"/>
</dbReference>
<dbReference type="InterPro" id="IPR018253">
    <property type="entry name" value="DnaJ_domain_CS"/>
</dbReference>
<keyword evidence="8 11" id="KW-0862">Zinc</keyword>
<evidence type="ECO:0000256" key="3">
    <source>
        <dbReference type="ARBA" id="ARBA00022490"/>
    </source>
</evidence>
<comment type="similarity">
    <text evidence="11">Belongs to the DnaJ family.</text>
</comment>
<dbReference type="PANTHER" id="PTHR43096:SF52">
    <property type="entry name" value="DNAJ HOMOLOG 1, MITOCHONDRIAL-RELATED"/>
    <property type="match status" value="1"/>
</dbReference>
<keyword evidence="4 11" id="KW-0235">DNA replication</keyword>
<dbReference type="InterPro" id="IPR036869">
    <property type="entry name" value="J_dom_sf"/>
</dbReference>
<feature type="binding site" evidence="11">
    <location>
        <position position="162"/>
    </location>
    <ligand>
        <name>Zn(2+)</name>
        <dbReference type="ChEBI" id="CHEBI:29105"/>
        <label>1</label>
    </ligand>
</feature>